<evidence type="ECO:0000256" key="2">
    <source>
        <dbReference type="ARBA" id="ARBA00023015"/>
    </source>
</evidence>
<keyword evidence="7" id="KW-1185">Reference proteome</keyword>
<evidence type="ECO:0000256" key="3">
    <source>
        <dbReference type="ARBA" id="ARBA00023125"/>
    </source>
</evidence>
<keyword evidence="3" id="KW-0238">DNA-binding</keyword>
<dbReference type="CDD" id="cd05466">
    <property type="entry name" value="PBP2_LTTR_substrate"/>
    <property type="match status" value="1"/>
</dbReference>
<dbReference type="InterPro" id="IPR036390">
    <property type="entry name" value="WH_DNA-bd_sf"/>
</dbReference>
<comment type="similarity">
    <text evidence="1">Belongs to the LysR transcriptional regulatory family.</text>
</comment>
<evidence type="ECO:0000256" key="1">
    <source>
        <dbReference type="ARBA" id="ARBA00009437"/>
    </source>
</evidence>
<dbReference type="InterPro" id="IPR036388">
    <property type="entry name" value="WH-like_DNA-bd_sf"/>
</dbReference>
<dbReference type="PANTHER" id="PTHR30419">
    <property type="entry name" value="HTH-TYPE TRANSCRIPTIONAL REGULATOR YBHD"/>
    <property type="match status" value="1"/>
</dbReference>
<dbReference type="SUPFAM" id="SSF53850">
    <property type="entry name" value="Periplasmic binding protein-like II"/>
    <property type="match status" value="1"/>
</dbReference>
<dbReference type="InterPro" id="IPR005119">
    <property type="entry name" value="LysR_subst-bd"/>
</dbReference>
<dbReference type="EMBL" id="JAUOQO010000001">
    <property type="protein sequence ID" value="MDO6572568.1"/>
    <property type="molecule type" value="Genomic_DNA"/>
</dbReference>
<dbReference type="SUPFAM" id="SSF46785">
    <property type="entry name" value="Winged helix' DNA-binding domain"/>
    <property type="match status" value="1"/>
</dbReference>
<dbReference type="GO" id="GO:0003677">
    <property type="term" value="F:DNA binding"/>
    <property type="evidence" value="ECO:0007669"/>
    <property type="project" value="UniProtKB-KW"/>
</dbReference>
<reference evidence="6" key="1">
    <citation type="submission" date="2023-07" db="EMBL/GenBank/DDBJ databases">
        <title>Genome content predicts the carbon catabolic preferences of heterotrophic bacteria.</title>
        <authorList>
            <person name="Gralka M."/>
        </authorList>
    </citation>
    <scope>NUCLEOTIDE SEQUENCE</scope>
    <source>
        <strain evidence="6">E2R20</strain>
    </source>
</reference>
<dbReference type="PROSITE" id="PS50931">
    <property type="entry name" value="HTH_LYSR"/>
    <property type="match status" value="1"/>
</dbReference>
<evidence type="ECO:0000259" key="5">
    <source>
        <dbReference type="PROSITE" id="PS50931"/>
    </source>
</evidence>
<dbReference type="PRINTS" id="PR00039">
    <property type="entry name" value="HTHLYSR"/>
</dbReference>
<organism evidence="6 7">
    <name type="scientific">Staphylococcus pasteuri_A</name>
    <dbReference type="NCBI Taxonomy" id="3062664"/>
    <lineage>
        <taxon>Bacteria</taxon>
        <taxon>Bacillati</taxon>
        <taxon>Bacillota</taxon>
        <taxon>Bacilli</taxon>
        <taxon>Bacillales</taxon>
        <taxon>Staphylococcaceae</taxon>
        <taxon>Staphylococcus</taxon>
    </lineage>
</organism>
<dbReference type="InterPro" id="IPR000847">
    <property type="entry name" value="LysR_HTH_N"/>
</dbReference>
<dbReference type="PANTHER" id="PTHR30419:SF8">
    <property type="entry name" value="NITROGEN ASSIMILATION TRANSCRIPTIONAL ACTIVATOR-RELATED"/>
    <property type="match status" value="1"/>
</dbReference>
<dbReference type="Gene3D" id="3.40.190.290">
    <property type="match status" value="1"/>
</dbReference>
<dbReference type="GO" id="GO:0005829">
    <property type="term" value="C:cytosol"/>
    <property type="evidence" value="ECO:0007669"/>
    <property type="project" value="TreeGrafter"/>
</dbReference>
<feature type="domain" description="HTH lysR-type" evidence="5">
    <location>
        <begin position="2"/>
        <end position="59"/>
    </location>
</feature>
<keyword evidence="4" id="KW-0804">Transcription</keyword>
<keyword evidence="2" id="KW-0805">Transcription regulation</keyword>
<evidence type="ECO:0000313" key="6">
    <source>
        <dbReference type="EMBL" id="MDO6572568.1"/>
    </source>
</evidence>
<evidence type="ECO:0000256" key="4">
    <source>
        <dbReference type="ARBA" id="ARBA00023163"/>
    </source>
</evidence>
<name>A0AAW7YMF8_9STAP</name>
<dbReference type="Pfam" id="PF00126">
    <property type="entry name" value="HTH_1"/>
    <property type="match status" value="1"/>
</dbReference>
<dbReference type="Proteomes" id="UP001170310">
    <property type="component" value="Unassembled WGS sequence"/>
</dbReference>
<dbReference type="InterPro" id="IPR050950">
    <property type="entry name" value="HTH-type_LysR_regulators"/>
</dbReference>
<gene>
    <name evidence="6" type="ORF">Q4528_00175</name>
</gene>
<sequence>MINTRSSKYLEEINRFGSISQAAKYLYISQPYLSKFIKELETDLGTELLNREKNPITLTYAGERYIEYMNQIKYTYDEMKSELQMISGLKKGRLVIGINPILAAHALYKILPEFIKEYPGIELKLIEESAHRIEQLLIDNKIDIAITILPFYQGVFQFETLSKEPIYLMIPSNHSLITNDNYKNKSIFEIHQELVNDNFILLKPNMALRKITNQILEDNELEPNIAMETISIDNALRLVNEGLGITYVPESVKNSSKHFEGLSIKLENPSYFNQVVVAYKSDKFNHLSKAAHMFIELAKATYNKNEDE</sequence>
<protein>
    <submittedName>
        <fullName evidence="6">LysR family transcriptional regulator</fullName>
    </submittedName>
</protein>
<comment type="caution">
    <text evidence="6">The sequence shown here is derived from an EMBL/GenBank/DDBJ whole genome shotgun (WGS) entry which is preliminary data.</text>
</comment>
<evidence type="ECO:0000313" key="7">
    <source>
        <dbReference type="Proteomes" id="UP001170310"/>
    </source>
</evidence>
<dbReference type="Pfam" id="PF03466">
    <property type="entry name" value="LysR_substrate"/>
    <property type="match status" value="1"/>
</dbReference>
<proteinExistence type="inferred from homology"/>
<dbReference type="RefSeq" id="WP_017636831.1">
    <property type="nucleotide sequence ID" value="NZ_JAUOQO010000001.1"/>
</dbReference>
<accession>A0AAW7YMF8</accession>
<dbReference type="GO" id="GO:0003700">
    <property type="term" value="F:DNA-binding transcription factor activity"/>
    <property type="evidence" value="ECO:0007669"/>
    <property type="project" value="InterPro"/>
</dbReference>
<dbReference type="AlphaFoldDB" id="A0AAW7YMF8"/>
<dbReference type="Gene3D" id="1.10.10.10">
    <property type="entry name" value="Winged helix-like DNA-binding domain superfamily/Winged helix DNA-binding domain"/>
    <property type="match status" value="1"/>
</dbReference>